<evidence type="ECO:0000313" key="1">
    <source>
        <dbReference type="EMBL" id="QSQ14026.1"/>
    </source>
</evidence>
<dbReference type="RefSeq" id="WP_206715820.1">
    <property type="nucleotide sequence ID" value="NZ_CP071091.1"/>
</dbReference>
<organism evidence="1 2">
    <name type="scientific">Myxococcus landrumensis</name>
    <dbReference type="NCBI Taxonomy" id="2813577"/>
    <lineage>
        <taxon>Bacteria</taxon>
        <taxon>Pseudomonadati</taxon>
        <taxon>Myxococcota</taxon>
        <taxon>Myxococcia</taxon>
        <taxon>Myxococcales</taxon>
        <taxon>Cystobacterineae</taxon>
        <taxon>Myxococcaceae</taxon>
        <taxon>Myxococcus</taxon>
    </lineage>
</organism>
<dbReference type="EMBL" id="CP071091">
    <property type="protein sequence ID" value="QSQ14026.1"/>
    <property type="molecule type" value="Genomic_DNA"/>
</dbReference>
<accession>A0ABX7N9C7</accession>
<name>A0ABX7N9C7_9BACT</name>
<evidence type="ECO:0000313" key="2">
    <source>
        <dbReference type="Proteomes" id="UP000663090"/>
    </source>
</evidence>
<proteinExistence type="predicted"/>
<gene>
    <name evidence="1" type="ORF">JY572_37890</name>
</gene>
<keyword evidence="2" id="KW-1185">Reference proteome</keyword>
<sequence>MSRPLAPWEVRNREAMDEWRNRMPHERAETRDYHARMRLGWGPFLTCIQWRGRGSQCGGPLGHGVVHVSGQGAPLLCERHRRG</sequence>
<dbReference type="Proteomes" id="UP000663090">
    <property type="component" value="Chromosome"/>
</dbReference>
<protein>
    <submittedName>
        <fullName evidence="1">Uncharacterized protein</fullName>
    </submittedName>
</protein>
<reference evidence="1 2" key="1">
    <citation type="submission" date="2021-02" db="EMBL/GenBank/DDBJ databases">
        <title>De Novo genome assembly of isolated myxobacteria.</title>
        <authorList>
            <person name="Stevens D.C."/>
        </authorList>
    </citation>
    <scope>NUCLEOTIDE SEQUENCE [LARGE SCALE GENOMIC DNA]</scope>
    <source>
        <strain evidence="1 2">SCHIC003</strain>
    </source>
</reference>